<accession>A0A1H9EDH0</accession>
<evidence type="ECO:0000256" key="1">
    <source>
        <dbReference type="ARBA" id="ARBA00023015"/>
    </source>
</evidence>
<evidence type="ECO:0000259" key="5">
    <source>
        <dbReference type="PROSITE" id="PS50949"/>
    </source>
</evidence>
<dbReference type="GO" id="GO:0045892">
    <property type="term" value="P:negative regulation of DNA-templated transcription"/>
    <property type="evidence" value="ECO:0007669"/>
    <property type="project" value="TreeGrafter"/>
</dbReference>
<dbReference type="RefSeq" id="WP_245770044.1">
    <property type="nucleotide sequence ID" value="NZ_FOET01000005.1"/>
</dbReference>
<name>A0A1H9EDH0_9ACTN</name>
<evidence type="ECO:0000313" key="7">
    <source>
        <dbReference type="Proteomes" id="UP000199055"/>
    </source>
</evidence>
<dbReference type="InterPro" id="IPR000524">
    <property type="entry name" value="Tscrpt_reg_HTH_GntR"/>
</dbReference>
<dbReference type="STRING" id="403935.SAMN05216481_10545"/>
<evidence type="ECO:0000256" key="2">
    <source>
        <dbReference type="ARBA" id="ARBA00023125"/>
    </source>
</evidence>
<dbReference type="SMART" id="SM00345">
    <property type="entry name" value="HTH_GNTR"/>
    <property type="match status" value="1"/>
</dbReference>
<reference evidence="6 7" key="1">
    <citation type="submission" date="2016-10" db="EMBL/GenBank/DDBJ databases">
        <authorList>
            <person name="de Groot N.N."/>
        </authorList>
    </citation>
    <scope>NUCLEOTIDE SEQUENCE [LARGE SCALE GENOMIC DNA]</scope>
    <source>
        <strain evidence="6 7">CGMCC 4.3519</strain>
    </source>
</reference>
<feature type="domain" description="HTH gntR-type" evidence="5">
    <location>
        <begin position="1"/>
        <end position="64"/>
    </location>
</feature>
<organism evidence="6 7">
    <name type="scientific">Streptomyces radiopugnans</name>
    <dbReference type="NCBI Taxonomy" id="403935"/>
    <lineage>
        <taxon>Bacteria</taxon>
        <taxon>Bacillati</taxon>
        <taxon>Actinomycetota</taxon>
        <taxon>Actinomycetes</taxon>
        <taxon>Kitasatosporales</taxon>
        <taxon>Streptomycetaceae</taxon>
        <taxon>Streptomyces</taxon>
    </lineage>
</organism>
<evidence type="ECO:0000313" key="6">
    <source>
        <dbReference type="EMBL" id="SEQ23313.1"/>
    </source>
</evidence>
<dbReference type="Proteomes" id="UP000199055">
    <property type="component" value="Unassembled WGS sequence"/>
</dbReference>
<dbReference type="EMBL" id="FOET01000005">
    <property type="protein sequence ID" value="SEQ23313.1"/>
    <property type="molecule type" value="Genomic_DNA"/>
</dbReference>
<dbReference type="GO" id="GO:0003677">
    <property type="term" value="F:DNA binding"/>
    <property type="evidence" value="ECO:0007669"/>
    <property type="project" value="UniProtKB-KW"/>
</dbReference>
<dbReference type="PRINTS" id="PR00035">
    <property type="entry name" value="HTHGNTR"/>
</dbReference>
<dbReference type="AlphaFoldDB" id="A0A1H9EDH0"/>
<keyword evidence="3" id="KW-0804">Transcription</keyword>
<evidence type="ECO:0000256" key="3">
    <source>
        <dbReference type="ARBA" id="ARBA00023163"/>
    </source>
</evidence>
<protein>
    <submittedName>
        <fullName evidence="6">Regulatory protein, gntR family</fullName>
    </submittedName>
</protein>
<dbReference type="InterPro" id="IPR036390">
    <property type="entry name" value="WH_DNA-bd_sf"/>
</dbReference>
<keyword evidence="7" id="KW-1185">Reference proteome</keyword>
<dbReference type="Gene3D" id="1.10.10.10">
    <property type="entry name" value="Winged helix-like DNA-binding domain superfamily/Winged helix DNA-binding domain"/>
    <property type="match status" value="1"/>
</dbReference>
<dbReference type="InterPro" id="IPR036388">
    <property type="entry name" value="WH-like_DNA-bd_sf"/>
</dbReference>
<evidence type="ECO:0000256" key="4">
    <source>
        <dbReference type="SAM" id="MobiDB-lite"/>
    </source>
</evidence>
<dbReference type="InterPro" id="IPR050679">
    <property type="entry name" value="Bact_HTH_transcr_reg"/>
</dbReference>
<dbReference type="SUPFAM" id="SSF46785">
    <property type="entry name" value="Winged helix' DNA-binding domain"/>
    <property type="match status" value="1"/>
</dbReference>
<feature type="region of interest" description="Disordered" evidence="4">
    <location>
        <begin position="49"/>
        <end position="70"/>
    </location>
</feature>
<dbReference type="Pfam" id="PF00392">
    <property type="entry name" value="GntR"/>
    <property type="match status" value="1"/>
</dbReference>
<proteinExistence type="predicted"/>
<keyword evidence="1" id="KW-0805">Transcription regulation</keyword>
<dbReference type="PANTHER" id="PTHR44846:SF1">
    <property type="entry name" value="MANNOSYL-D-GLYCERATE TRANSPORT_METABOLISM SYSTEM REPRESSOR MNGR-RELATED"/>
    <property type="match status" value="1"/>
</dbReference>
<dbReference type="CDD" id="cd07377">
    <property type="entry name" value="WHTH_GntR"/>
    <property type="match status" value="1"/>
</dbReference>
<keyword evidence="2" id="KW-0238">DNA-binding</keyword>
<dbReference type="GO" id="GO:0003700">
    <property type="term" value="F:DNA-binding transcription factor activity"/>
    <property type="evidence" value="ECO:0007669"/>
    <property type="project" value="InterPro"/>
</dbReference>
<sequence>MADALRARILSGTLRPGSRLPTQQELAVEFDTNRTAVRQAIDTLRREGLLTGTGRGAPPSVAEHARGHEAPRKADIELADRLHEAFRAEHVTIDVFSLTTETLNTALAHATIAISSGELSPRSITARVLLPGTEADLALPRPVSDPEGNDKRPLERLHELTHTFADALRRQLETLKVRDLVPEVSVEFRTVPITPTHKVYLLNGTEALFGYYQVMRHKVPYRGEEMEIHDVMGIRAKLFRHASGPDLHGEHGTAFVDETRRWFESLWSSIAQPLTLG</sequence>
<gene>
    <name evidence="6" type="ORF">SAMN05216481_10545</name>
</gene>
<dbReference type="PROSITE" id="PS50949">
    <property type="entry name" value="HTH_GNTR"/>
    <property type="match status" value="1"/>
</dbReference>
<dbReference type="PANTHER" id="PTHR44846">
    <property type="entry name" value="MANNOSYL-D-GLYCERATE TRANSPORT/METABOLISM SYSTEM REPRESSOR MNGR-RELATED"/>
    <property type="match status" value="1"/>
</dbReference>